<comment type="caution">
    <text evidence="2">The sequence shown here is derived from an EMBL/GenBank/DDBJ whole genome shotgun (WGS) entry which is preliminary data.</text>
</comment>
<dbReference type="AlphaFoldDB" id="A0A317SKW1"/>
<evidence type="ECO:0000313" key="2">
    <source>
        <dbReference type="EMBL" id="PWW74995.1"/>
    </source>
</evidence>
<gene>
    <name evidence="2" type="ORF">C7212DRAFT_345621</name>
</gene>
<protein>
    <submittedName>
        <fullName evidence="2">Uncharacterized protein</fullName>
    </submittedName>
</protein>
<dbReference type="Proteomes" id="UP000246991">
    <property type="component" value="Unassembled WGS sequence"/>
</dbReference>
<feature type="compositionally biased region" description="Basic residues" evidence="1">
    <location>
        <begin position="121"/>
        <end position="132"/>
    </location>
</feature>
<proteinExistence type="predicted"/>
<dbReference type="OrthoDB" id="1935146at2759"/>
<dbReference type="EMBL" id="PYWC01000053">
    <property type="protein sequence ID" value="PWW74995.1"/>
    <property type="molecule type" value="Genomic_DNA"/>
</dbReference>
<feature type="region of interest" description="Disordered" evidence="1">
    <location>
        <begin position="62"/>
        <end position="151"/>
    </location>
</feature>
<name>A0A317SKW1_9PEZI</name>
<organism evidence="2 3">
    <name type="scientific">Tuber magnatum</name>
    <name type="common">white Piedmont truffle</name>
    <dbReference type="NCBI Taxonomy" id="42249"/>
    <lineage>
        <taxon>Eukaryota</taxon>
        <taxon>Fungi</taxon>
        <taxon>Dikarya</taxon>
        <taxon>Ascomycota</taxon>
        <taxon>Pezizomycotina</taxon>
        <taxon>Pezizomycetes</taxon>
        <taxon>Pezizales</taxon>
        <taxon>Tuberaceae</taxon>
        <taxon>Tuber</taxon>
    </lineage>
</organism>
<keyword evidence="3" id="KW-1185">Reference proteome</keyword>
<accession>A0A317SKW1</accession>
<evidence type="ECO:0000313" key="3">
    <source>
        <dbReference type="Proteomes" id="UP000246991"/>
    </source>
</evidence>
<reference evidence="2 3" key="1">
    <citation type="submission" date="2018-03" db="EMBL/GenBank/DDBJ databases">
        <title>Genomes of Pezizomycetes fungi and the evolution of truffles.</title>
        <authorList>
            <person name="Murat C."/>
            <person name="Payen T."/>
            <person name="Noel B."/>
            <person name="Kuo A."/>
            <person name="Martin F.M."/>
        </authorList>
    </citation>
    <scope>NUCLEOTIDE SEQUENCE [LARGE SCALE GENOMIC DNA]</scope>
    <source>
        <strain evidence="2">091103-1</strain>
    </source>
</reference>
<sequence>MLTASLANRVLFHKLRDTDTEDLISRRENSARLRMQFDRIYPIIDWAVGNSDRREVQLHSTGAWSNDGEMVGVETEEEGGEQETVQQAINKLPVNDINPPLSPPSPTSPLLGPRLNPPPAPRKRHHKPRLHHYTYAIPPSQQPTSTPPALA</sequence>
<feature type="compositionally biased region" description="Low complexity" evidence="1">
    <location>
        <begin position="138"/>
        <end position="151"/>
    </location>
</feature>
<dbReference type="STRING" id="42249.A0A317SKW1"/>
<evidence type="ECO:0000256" key="1">
    <source>
        <dbReference type="SAM" id="MobiDB-lite"/>
    </source>
</evidence>